<dbReference type="PROSITE" id="PS51352">
    <property type="entry name" value="THIOREDOXIN_2"/>
    <property type="match status" value="1"/>
</dbReference>
<dbReference type="PROSITE" id="PS00460">
    <property type="entry name" value="GLUTATHIONE_PEROXID_1"/>
    <property type="match status" value="1"/>
</dbReference>
<evidence type="ECO:0000256" key="5">
    <source>
        <dbReference type="RuleBase" id="RU000499"/>
    </source>
</evidence>
<dbReference type="GO" id="GO:0004601">
    <property type="term" value="F:peroxidase activity"/>
    <property type="evidence" value="ECO:0007669"/>
    <property type="project" value="UniProtKB-KW"/>
</dbReference>
<protein>
    <recommendedName>
        <fullName evidence="5">Glutathione peroxidase</fullName>
    </recommendedName>
</protein>
<keyword evidence="2 5" id="KW-0575">Peroxidase</keyword>
<sequence precursor="true">MQRLLGSALAIALLTQAAIVSAQDLLADSKAPAALAFEMKTLEGEPVNLADEYAGKVVLFVNVASKCGYTRQYAGLQALNEKYADQGLEIVGVPCNQFGGQEPGTAEEIATFCSTKYGVDFDMLEKVEVNGDGQAPLYKYLTKESPHPGAIKWNFEKFLVGRDGKVVGRYASGVAPGDADFVADIEKELAKK</sequence>
<gene>
    <name evidence="8" type="primary">gpx2</name>
    <name evidence="8" type="ORF">Spa11_02590</name>
</gene>
<dbReference type="InterPro" id="IPR000889">
    <property type="entry name" value="Glutathione_peroxidase"/>
</dbReference>
<feature type="chain" id="PRO_5022089432" description="Glutathione peroxidase" evidence="6">
    <location>
        <begin position="23"/>
        <end position="192"/>
    </location>
</feature>
<name>A0A518K2U2_9BACT</name>
<dbReference type="AlphaFoldDB" id="A0A518K2U2"/>
<dbReference type="KEGG" id="bmei:Spa11_02590"/>
<dbReference type="Pfam" id="PF00255">
    <property type="entry name" value="GSHPx"/>
    <property type="match status" value="1"/>
</dbReference>
<dbReference type="PIRSF" id="PIRSF000303">
    <property type="entry name" value="Glutathion_perox"/>
    <property type="match status" value="1"/>
</dbReference>
<keyword evidence="9" id="KW-1185">Reference proteome</keyword>
<dbReference type="EMBL" id="CP036349">
    <property type="protein sequence ID" value="QDV72089.1"/>
    <property type="molecule type" value="Genomic_DNA"/>
</dbReference>
<proteinExistence type="inferred from homology"/>
<dbReference type="InterPro" id="IPR036249">
    <property type="entry name" value="Thioredoxin-like_sf"/>
</dbReference>
<accession>A0A518K2U2</accession>
<dbReference type="PROSITE" id="PS51355">
    <property type="entry name" value="GLUTATHIONE_PEROXID_3"/>
    <property type="match status" value="1"/>
</dbReference>
<feature type="signal peptide" evidence="6">
    <location>
        <begin position="1"/>
        <end position="22"/>
    </location>
</feature>
<evidence type="ECO:0000256" key="1">
    <source>
        <dbReference type="ARBA" id="ARBA00006926"/>
    </source>
</evidence>
<dbReference type="Proteomes" id="UP000316426">
    <property type="component" value="Chromosome"/>
</dbReference>
<dbReference type="GO" id="GO:0034599">
    <property type="term" value="P:cellular response to oxidative stress"/>
    <property type="evidence" value="ECO:0007669"/>
    <property type="project" value="TreeGrafter"/>
</dbReference>
<keyword evidence="3 5" id="KW-0560">Oxidoreductase</keyword>
<dbReference type="PANTHER" id="PTHR11592">
    <property type="entry name" value="GLUTATHIONE PEROXIDASE"/>
    <property type="match status" value="1"/>
</dbReference>
<dbReference type="PANTHER" id="PTHR11592:SF78">
    <property type="entry name" value="GLUTATHIONE PEROXIDASE"/>
    <property type="match status" value="1"/>
</dbReference>
<dbReference type="InterPro" id="IPR029759">
    <property type="entry name" value="GPX_AS"/>
</dbReference>
<dbReference type="PRINTS" id="PR01011">
    <property type="entry name" value="GLUTPROXDASE"/>
</dbReference>
<dbReference type="InterPro" id="IPR013766">
    <property type="entry name" value="Thioredoxin_domain"/>
</dbReference>
<evidence type="ECO:0000259" key="7">
    <source>
        <dbReference type="PROSITE" id="PS51352"/>
    </source>
</evidence>
<evidence type="ECO:0000256" key="6">
    <source>
        <dbReference type="SAM" id="SignalP"/>
    </source>
</evidence>
<evidence type="ECO:0000256" key="2">
    <source>
        <dbReference type="ARBA" id="ARBA00022559"/>
    </source>
</evidence>
<dbReference type="SUPFAM" id="SSF52833">
    <property type="entry name" value="Thioredoxin-like"/>
    <property type="match status" value="1"/>
</dbReference>
<feature type="domain" description="Thioredoxin" evidence="7">
    <location>
        <begin position="25"/>
        <end position="192"/>
    </location>
</feature>
<dbReference type="Gene3D" id="3.40.30.10">
    <property type="entry name" value="Glutaredoxin"/>
    <property type="match status" value="1"/>
</dbReference>
<evidence type="ECO:0000313" key="9">
    <source>
        <dbReference type="Proteomes" id="UP000316426"/>
    </source>
</evidence>
<dbReference type="RefSeq" id="WP_145105734.1">
    <property type="nucleotide sequence ID" value="NZ_CP036349.1"/>
</dbReference>
<feature type="active site" evidence="4">
    <location>
        <position position="67"/>
    </location>
</feature>
<comment type="similarity">
    <text evidence="1 5">Belongs to the glutathione peroxidase family.</text>
</comment>
<dbReference type="FunFam" id="3.40.30.10:FF:000010">
    <property type="entry name" value="Glutathione peroxidase"/>
    <property type="match status" value="1"/>
</dbReference>
<organism evidence="8 9">
    <name type="scientific">Botrimarina mediterranea</name>
    <dbReference type="NCBI Taxonomy" id="2528022"/>
    <lineage>
        <taxon>Bacteria</taxon>
        <taxon>Pseudomonadati</taxon>
        <taxon>Planctomycetota</taxon>
        <taxon>Planctomycetia</taxon>
        <taxon>Pirellulales</taxon>
        <taxon>Lacipirellulaceae</taxon>
        <taxon>Botrimarina</taxon>
    </lineage>
</organism>
<keyword evidence="6" id="KW-0732">Signal</keyword>
<dbReference type="CDD" id="cd00340">
    <property type="entry name" value="GSH_Peroxidase"/>
    <property type="match status" value="1"/>
</dbReference>
<reference evidence="8 9" key="1">
    <citation type="submission" date="2019-02" db="EMBL/GenBank/DDBJ databases">
        <title>Deep-cultivation of Planctomycetes and their phenomic and genomic characterization uncovers novel biology.</title>
        <authorList>
            <person name="Wiegand S."/>
            <person name="Jogler M."/>
            <person name="Boedeker C."/>
            <person name="Pinto D."/>
            <person name="Vollmers J."/>
            <person name="Rivas-Marin E."/>
            <person name="Kohn T."/>
            <person name="Peeters S.H."/>
            <person name="Heuer A."/>
            <person name="Rast P."/>
            <person name="Oberbeckmann S."/>
            <person name="Bunk B."/>
            <person name="Jeske O."/>
            <person name="Meyerdierks A."/>
            <person name="Storesund J.E."/>
            <person name="Kallscheuer N."/>
            <person name="Luecker S."/>
            <person name="Lage O.M."/>
            <person name="Pohl T."/>
            <person name="Merkel B.J."/>
            <person name="Hornburger P."/>
            <person name="Mueller R.-W."/>
            <person name="Bruemmer F."/>
            <person name="Labrenz M."/>
            <person name="Spormann A.M."/>
            <person name="Op den Camp H."/>
            <person name="Overmann J."/>
            <person name="Amann R."/>
            <person name="Jetten M.S.M."/>
            <person name="Mascher T."/>
            <person name="Medema M.H."/>
            <person name="Devos D.P."/>
            <person name="Kaster A.-K."/>
            <person name="Ovreas L."/>
            <person name="Rohde M."/>
            <person name="Galperin M.Y."/>
            <person name="Jogler C."/>
        </authorList>
    </citation>
    <scope>NUCLEOTIDE SEQUENCE [LARGE SCALE GENOMIC DNA]</scope>
    <source>
        <strain evidence="8 9">Spa11</strain>
    </source>
</reference>
<evidence type="ECO:0000256" key="3">
    <source>
        <dbReference type="ARBA" id="ARBA00023002"/>
    </source>
</evidence>
<evidence type="ECO:0000313" key="8">
    <source>
        <dbReference type="EMBL" id="QDV72089.1"/>
    </source>
</evidence>
<evidence type="ECO:0000256" key="4">
    <source>
        <dbReference type="PIRSR" id="PIRSR000303-1"/>
    </source>
</evidence>